<dbReference type="Proteomes" id="UP001620461">
    <property type="component" value="Unassembled WGS sequence"/>
</dbReference>
<feature type="repeat" description="TPR" evidence="3">
    <location>
        <begin position="199"/>
        <end position="232"/>
    </location>
</feature>
<dbReference type="InterPro" id="IPR011990">
    <property type="entry name" value="TPR-like_helical_dom_sf"/>
</dbReference>
<dbReference type="Pfam" id="PF13525">
    <property type="entry name" value="YfiO"/>
    <property type="match status" value="1"/>
</dbReference>
<feature type="chain" id="PRO_5044898673" description="Cell division coordinator CpoB" evidence="2">
    <location>
        <begin position="32"/>
        <end position="288"/>
    </location>
</feature>
<dbReference type="InterPro" id="IPR034706">
    <property type="entry name" value="CpoB"/>
</dbReference>
<keyword evidence="2" id="KW-0132">Cell division</keyword>
<comment type="function">
    <text evidence="2">Mediates coordination of peptidoglycan synthesis and outer membrane constriction during cell division.</text>
</comment>
<proteinExistence type="inferred from homology"/>
<dbReference type="Gene3D" id="1.25.40.10">
    <property type="entry name" value="Tetratricopeptide repeat domain"/>
    <property type="match status" value="1"/>
</dbReference>
<dbReference type="Pfam" id="PF16331">
    <property type="entry name" value="TolA_bind_tri"/>
    <property type="match status" value="1"/>
</dbReference>
<dbReference type="Gene3D" id="1.20.5.110">
    <property type="match status" value="1"/>
</dbReference>
<accession>A0ABW8JPN8</accession>
<dbReference type="HAMAP" id="MF_02066">
    <property type="entry name" value="CpoB"/>
    <property type="match status" value="1"/>
</dbReference>
<evidence type="ECO:0000313" key="7">
    <source>
        <dbReference type="EMBL" id="MFK2901715.1"/>
    </source>
</evidence>
<evidence type="ECO:0000256" key="3">
    <source>
        <dbReference type="PROSITE-ProRule" id="PRU00339"/>
    </source>
</evidence>
<keyword evidence="2" id="KW-0574">Periplasm</keyword>
<dbReference type="InterPro" id="IPR014162">
    <property type="entry name" value="CpoB_C"/>
</dbReference>
<feature type="coiled-coil region" evidence="2">
    <location>
        <begin position="42"/>
        <end position="97"/>
    </location>
</feature>
<evidence type="ECO:0000256" key="1">
    <source>
        <dbReference type="ARBA" id="ARBA00022729"/>
    </source>
</evidence>
<evidence type="ECO:0000256" key="4">
    <source>
        <dbReference type="SAM" id="MobiDB-lite"/>
    </source>
</evidence>
<keyword evidence="1 2" id="KW-0732">Signal</keyword>
<evidence type="ECO:0000259" key="6">
    <source>
        <dbReference type="Pfam" id="PF16331"/>
    </source>
</evidence>
<comment type="subcellular location">
    <subcellularLocation>
        <location evidence="2">Periplasm</location>
    </subcellularLocation>
</comment>
<gene>
    <name evidence="7" type="primary">ybgF</name>
    <name evidence="2" type="synonym">cpoB</name>
    <name evidence="7" type="ORF">ISP15_15365</name>
</gene>
<comment type="similarity">
    <text evidence="2">Belongs to the CpoB family.</text>
</comment>
<feature type="domain" description="YbgF trimerisation" evidence="6">
    <location>
        <begin position="37"/>
        <end position="111"/>
    </location>
</feature>
<comment type="caution">
    <text evidence="7">The sequence shown here is derived from an EMBL/GenBank/DDBJ whole genome shotgun (WGS) entry which is preliminary data.</text>
</comment>
<feature type="region of interest" description="Disordered" evidence="4">
    <location>
        <begin position="106"/>
        <end position="132"/>
    </location>
</feature>
<sequence length="288" mass="31102" precursor="true">MVFRLANRFTASFGMAGALASAMLFMAPAHAQDSPMSLADRVARLEQQAQSQDQNRGNLLNQLQQMQSQMRDMQGQIEELQHQVQQLQDQGKAQYTDLDSRIGRLEKGAGANPAPAASASPDPAGSAAMANAATAPTPAAPAAMMPPAPSAPAESAAQKAAALNAYNTAFKSLRAGDYVSSSRGFREFIQKYPDDALTPNAFYWLGESYYATTNYQVAVEAFRHLLSQYPQSDKAPDAMLKLGYSQLEMKQTDAGTATLKSVLAKYPNANAAKLAQERLRRLSQQPVH</sequence>
<keyword evidence="2" id="KW-0131">Cell cycle</keyword>
<name>A0ABW8JPN8_9GAMM</name>
<reference evidence="7 8" key="1">
    <citation type="submission" date="2020-10" db="EMBL/GenBank/DDBJ databases">
        <title>Phylogeny of dyella-like bacteria.</title>
        <authorList>
            <person name="Fu J."/>
        </authorList>
    </citation>
    <scope>NUCLEOTIDE SEQUENCE [LARGE SCALE GENOMIC DNA]</scope>
    <source>
        <strain evidence="7 8">JP1</strain>
    </source>
</reference>
<evidence type="ECO:0000313" key="8">
    <source>
        <dbReference type="Proteomes" id="UP001620461"/>
    </source>
</evidence>
<feature type="signal peptide" evidence="2">
    <location>
        <begin position="1"/>
        <end position="31"/>
    </location>
</feature>
<dbReference type="RefSeq" id="WP_404548549.1">
    <property type="nucleotide sequence ID" value="NZ_JADIKJ010000017.1"/>
</dbReference>
<dbReference type="SUPFAM" id="SSF48452">
    <property type="entry name" value="TPR-like"/>
    <property type="match status" value="1"/>
</dbReference>
<dbReference type="InterPro" id="IPR019734">
    <property type="entry name" value="TPR_rpt"/>
</dbReference>
<dbReference type="NCBIfam" id="TIGR02795">
    <property type="entry name" value="tol_pal_ybgF"/>
    <property type="match status" value="1"/>
</dbReference>
<dbReference type="EMBL" id="JADIKJ010000017">
    <property type="protein sequence ID" value="MFK2901715.1"/>
    <property type="molecule type" value="Genomic_DNA"/>
</dbReference>
<keyword evidence="8" id="KW-1185">Reference proteome</keyword>
<dbReference type="InterPro" id="IPR039565">
    <property type="entry name" value="BamD-like"/>
</dbReference>
<evidence type="ECO:0000259" key="5">
    <source>
        <dbReference type="Pfam" id="PF13525"/>
    </source>
</evidence>
<protein>
    <recommendedName>
        <fullName evidence="2">Cell division coordinator CpoB</fullName>
    </recommendedName>
</protein>
<keyword evidence="2" id="KW-0175">Coiled coil</keyword>
<feature type="compositionally biased region" description="Low complexity" evidence="4">
    <location>
        <begin position="108"/>
        <end position="132"/>
    </location>
</feature>
<dbReference type="InterPro" id="IPR032519">
    <property type="entry name" value="YbgF_tri"/>
</dbReference>
<evidence type="ECO:0000256" key="2">
    <source>
        <dbReference type="HAMAP-Rule" id="MF_02066"/>
    </source>
</evidence>
<feature type="domain" description="Outer membrane lipoprotein BamD-like" evidence="5">
    <location>
        <begin position="197"/>
        <end position="272"/>
    </location>
</feature>
<organism evidence="7 8">
    <name type="scientific">Dyella jejuensis</name>
    <dbReference type="NCBI Taxonomy" id="1432009"/>
    <lineage>
        <taxon>Bacteria</taxon>
        <taxon>Pseudomonadati</taxon>
        <taxon>Pseudomonadota</taxon>
        <taxon>Gammaproteobacteria</taxon>
        <taxon>Lysobacterales</taxon>
        <taxon>Rhodanobacteraceae</taxon>
        <taxon>Dyella</taxon>
    </lineage>
</organism>
<keyword evidence="3" id="KW-0802">TPR repeat</keyword>
<dbReference type="PROSITE" id="PS50005">
    <property type="entry name" value="TPR"/>
    <property type="match status" value="1"/>
</dbReference>